<dbReference type="AlphaFoldDB" id="A0A4U8USQ8"/>
<keyword evidence="2" id="KW-1185">Reference proteome</keyword>
<evidence type="ECO:0000313" key="2">
    <source>
        <dbReference type="Proteomes" id="UP000298663"/>
    </source>
</evidence>
<comment type="caution">
    <text evidence="1">The sequence shown here is derived from an EMBL/GenBank/DDBJ whole genome shotgun (WGS) entry which is preliminary data.</text>
</comment>
<evidence type="ECO:0000313" key="1">
    <source>
        <dbReference type="EMBL" id="TMS35994.1"/>
    </source>
</evidence>
<reference evidence="1 2" key="2">
    <citation type="journal article" date="2019" name="G3 (Bethesda)">
        <title>Hybrid Assembly of the Genome of the Entomopathogenic Nematode Steinernema carpocapsae Identifies the X-Chromosome.</title>
        <authorList>
            <person name="Serra L."/>
            <person name="Macchietto M."/>
            <person name="Macias-Munoz A."/>
            <person name="McGill C.J."/>
            <person name="Rodriguez I.M."/>
            <person name="Rodriguez B."/>
            <person name="Murad R."/>
            <person name="Mortazavi A."/>
        </authorList>
    </citation>
    <scope>NUCLEOTIDE SEQUENCE [LARGE SCALE GENOMIC DNA]</scope>
    <source>
        <strain evidence="1 2">ALL</strain>
    </source>
</reference>
<dbReference type="Proteomes" id="UP000298663">
    <property type="component" value="Unassembled WGS sequence"/>
</dbReference>
<name>A0A4U8USQ8_STECR</name>
<reference evidence="1 2" key="1">
    <citation type="journal article" date="2015" name="Genome Biol.">
        <title>Comparative genomics of Steinernema reveals deeply conserved gene regulatory networks.</title>
        <authorList>
            <person name="Dillman A.R."/>
            <person name="Macchietto M."/>
            <person name="Porter C.F."/>
            <person name="Rogers A."/>
            <person name="Williams B."/>
            <person name="Antoshechkin I."/>
            <person name="Lee M.M."/>
            <person name="Goodwin Z."/>
            <person name="Lu X."/>
            <person name="Lewis E.E."/>
            <person name="Goodrich-Blair H."/>
            <person name="Stock S.P."/>
            <person name="Adams B.J."/>
            <person name="Sternberg P.W."/>
            <person name="Mortazavi A."/>
        </authorList>
    </citation>
    <scope>NUCLEOTIDE SEQUENCE [LARGE SCALE GENOMIC DNA]</scope>
    <source>
        <strain evidence="1 2">ALL</strain>
    </source>
</reference>
<dbReference type="EMBL" id="AZBU02000001">
    <property type="protein sequence ID" value="TMS35994.1"/>
    <property type="molecule type" value="Genomic_DNA"/>
</dbReference>
<accession>A0A4U8USQ8</accession>
<organism evidence="1 2">
    <name type="scientific">Steinernema carpocapsae</name>
    <name type="common">Entomopathogenic nematode</name>
    <dbReference type="NCBI Taxonomy" id="34508"/>
    <lineage>
        <taxon>Eukaryota</taxon>
        <taxon>Metazoa</taxon>
        <taxon>Ecdysozoa</taxon>
        <taxon>Nematoda</taxon>
        <taxon>Chromadorea</taxon>
        <taxon>Rhabditida</taxon>
        <taxon>Tylenchina</taxon>
        <taxon>Panagrolaimomorpha</taxon>
        <taxon>Strongyloidoidea</taxon>
        <taxon>Steinernematidae</taxon>
        <taxon>Steinernema</taxon>
    </lineage>
</organism>
<protein>
    <submittedName>
        <fullName evidence="1">Uncharacterized protein</fullName>
    </submittedName>
</protein>
<gene>
    <name evidence="1" type="ORF">L596_003269</name>
</gene>
<proteinExistence type="predicted"/>
<sequence length="69" mass="8226">MALLLDVRHVILFLHALNIQRLIIRPEYECRHKLAHPNTFQHRFAVASLFKLNEYLREFVSSRVLRAVT</sequence>